<evidence type="ECO:0000256" key="3">
    <source>
        <dbReference type="ARBA" id="ARBA00009528"/>
    </source>
</evidence>
<dbReference type="Gene3D" id="3.40.630.10">
    <property type="entry name" value="Zn peptidases"/>
    <property type="match status" value="1"/>
</dbReference>
<dbReference type="InterPro" id="IPR023042">
    <property type="entry name" value="Peptidase_M17_leu_NH2_pept"/>
</dbReference>
<dbReference type="AlphaFoldDB" id="A0A5C6RIT3"/>
<feature type="domain" description="Peptidase M17 leucyl aminopeptidase N-terminal" evidence="10">
    <location>
        <begin position="34"/>
        <end position="134"/>
    </location>
</feature>
<dbReference type="Pfam" id="PF02789">
    <property type="entry name" value="Peptidase_M17_N"/>
    <property type="match status" value="1"/>
</dbReference>
<proteinExistence type="inferred from homology"/>
<evidence type="ECO:0000256" key="7">
    <source>
        <dbReference type="ARBA" id="ARBA00023211"/>
    </source>
</evidence>
<feature type="active site" evidence="8">
    <location>
        <position position="270"/>
    </location>
</feature>
<dbReference type="EC" id="3.4.11.10" evidence="8"/>
<evidence type="ECO:0000256" key="8">
    <source>
        <dbReference type="HAMAP-Rule" id="MF_00181"/>
    </source>
</evidence>
<dbReference type="GO" id="GO:0030145">
    <property type="term" value="F:manganese ion binding"/>
    <property type="evidence" value="ECO:0007669"/>
    <property type="project" value="UniProtKB-UniRule"/>
</dbReference>
<feature type="binding site" evidence="8">
    <location>
        <position position="263"/>
    </location>
    <ligand>
        <name>Mn(2+)</name>
        <dbReference type="ChEBI" id="CHEBI:29035"/>
        <label>2</label>
    </ligand>
</feature>
<dbReference type="SUPFAM" id="SSF52949">
    <property type="entry name" value="Macro domain-like"/>
    <property type="match status" value="1"/>
</dbReference>
<dbReference type="InterPro" id="IPR011356">
    <property type="entry name" value="Leucine_aapep/pepB"/>
</dbReference>
<dbReference type="HAMAP" id="MF_00181">
    <property type="entry name" value="Cytosol_peptidase_M17"/>
    <property type="match status" value="1"/>
</dbReference>
<dbReference type="PANTHER" id="PTHR11963">
    <property type="entry name" value="LEUCINE AMINOPEPTIDASE-RELATED"/>
    <property type="match status" value="1"/>
</dbReference>
<name>A0A5C6RIT3_9BACT</name>
<keyword evidence="6 8" id="KW-0378">Hydrolase</keyword>
<evidence type="ECO:0000256" key="1">
    <source>
        <dbReference type="ARBA" id="ARBA00000135"/>
    </source>
</evidence>
<reference evidence="11 12" key="1">
    <citation type="submission" date="2019-08" db="EMBL/GenBank/DDBJ databases">
        <title>Genome of Phaeodactylibacter luteus.</title>
        <authorList>
            <person name="Bowman J.P."/>
        </authorList>
    </citation>
    <scope>NUCLEOTIDE SEQUENCE [LARGE SCALE GENOMIC DNA]</scope>
    <source>
        <strain evidence="11 12">KCTC 42180</strain>
    </source>
</reference>
<keyword evidence="8" id="KW-0963">Cytoplasm</keyword>
<keyword evidence="8" id="KW-0479">Metal-binding</keyword>
<evidence type="ECO:0000256" key="5">
    <source>
        <dbReference type="ARBA" id="ARBA00022670"/>
    </source>
</evidence>
<comment type="catalytic activity">
    <reaction evidence="2 8">
        <text>Release of an N-terminal amino acid, preferentially leucine, but not glutamic or aspartic acids.</text>
        <dbReference type="EC" id="3.4.11.10"/>
    </reaction>
</comment>
<comment type="cofactor">
    <cofactor evidence="8">
        <name>Mn(2+)</name>
        <dbReference type="ChEBI" id="CHEBI:29035"/>
    </cofactor>
    <text evidence="8">Binds 2 manganese ions per subunit.</text>
</comment>
<dbReference type="OrthoDB" id="9809354at2"/>
<dbReference type="PRINTS" id="PR00481">
    <property type="entry name" value="LAMNOPPTDASE"/>
</dbReference>
<dbReference type="Gene3D" id="3.40.220.10">
    <property type="entry name" value="Leucine Aminopeptidase, subunit E, domain 1"/>
    <property type="match status" value="1"/>
</dbReference>
<evidence type="ECO:0000256" key="6">
    <source>
        <dbReference type="ARBA" id="ARBA00022801"/>
    </source>
</evidence>
<dbReference type="Proteomes" id="UP000321580">
    <property type="component" value="Unassembled WGS sequence"/>
</dbReference>
<dbReference type="Pfam" id="PF00883">
    <property type="entry name" value="Peptidase_M17"/>
    <property type="match status" value="1"/>
</dbReference>
<keyword evidence="7 8" id="KW-0464">Manganese</keyword>
<feature type="binding site" evidence="8">
    <location>
        <position position="340"/>
    </location>
    <ligand>
        <name>Mn(2+)</name>
        <dbReference type="ChEBI" id="CHEBI:29035"/>
        <label>1</label>
    </ligand>
</feature>
<evidence type="ECO:0000313" key="11">
    <source>
        <dbReference type="EMBL" id="TXB61879.1"/>
    </source>
</evidence>
<dbReference type="CDD" id="cd00433">
    <property type="entry name" value="Peptidase_M17"/>
    <property type="match status" value="1"/>
</dbReference>
<dbReference type="EMBL" id="VOOR01000043">
    <property type="protein sequence ID" value="TXB61879.1"/>
    <property type="molecule type" value="Genomic_DNA"/>
</dbReference>
<comment type="subcellular location">
    <subcellularLocation>
        <location evidence="8">Cytoplasm</location>
    </subcellularLocation>
</comment>
<feature type="domain" description="Cytosol aminopeptidase" evidence="9">
    <location>
        <begin position="180"/>
        <end position="483"/>
    </location>
</feature>
<feature type="binding site" evidence="8">
    <location>
        <position position="281"/>
    </location>
    <ligand>
        <name>Mn(2+)</name>
        <dbReference type="ChEBI" id="CHEBI:29035"/>
        <label>2</label>
    </ligand>
</feature>
<gene>
    <name evidence="8" type="primary">pepA</name>
    <name evidence="11" type="ORF">FRY97_16975</name>
</gene>
<accession>A0A5C6RIT3</accession>
<dbReference type="GO" id="GO:0005737">
    <property type="term" value="C:cytoplasm"/>
    <property type="evidence" value="ECO:0007669"/>
    <property type="project" value="UniProtKB-SubCell"/>
</dbReference>
<dbReference type="InterPro" id="IPR000819">
    <property type="entry name" value="Peptidase_M17_C"/>
</dbReference>
<dbReference type="SUPFAM" id="SSF53187">
    <property type="entry name" value="Zn-dependent exopeptidases"/>
    <property type="match status" value="1"/>
</dbReference>
<dbReference type="EC" id="3.4.11.1" evidence="8"/>
<dbReference type="PANTHER" id="PTHR11963:SF23">
    <property type="entry name" value="CYTOSOL AMINOPEPTIDASE"/>
    <property type="match status" value="1"/>
</dbReference>
<feature type="binding site" evidence="8">
    <location>
        <position position="342"/>
    </location>
    <ligand>
        <name>Mn(2+)</name>
        <dbReference type="ChEBI" id="CHEBI:29035"/>
        <label>1</label>
    </ligand>
</feature>
<comment type="similarity">
    <text evidence="3 8">Belongs to the peptidase M17 family.</text>
</comment>
<dbReference type="InterPro" id="IPR043472">
    <property type="entry name" value="Macro_dom-like"/>
</dbReference>
<keyword evidence="4 8" id="KW-0031">Aminopeptidase</keyword>
<evidence type="ECO:0000256" key="2">
    <source>
        <dbReference type="ARBA" id="ARBA00000967"/>
    </source>
</evidence>
<keyword evidence="5 8" id="KW-0645">Protease</keyword>
<feature type="binding site" evidence="8">
    <location>
        <position position="342"/>
    </location>
    <ligand>
        <name>Mn(2+)</name>
        <dbReference type="ChEBI" id="CHEBI:29035"/>
        <label>2</label>
    </ligand>
</feature>
<feature type="active site" evidence="8">
    <location>
        <position position="344"/>
    </location>
</feature>
<dbReference type="GO" id="GO:0006508">
    <property type="term" value="P:proteolysis"/>
    <property type="evidence" value="ECO:0007669"/>
    <property type="project" value="UniProtKB-KW"/>
</dbReference>
<comment type="function">
    <text evidence="8">Presumably involved in the processing and regular turnover of intracellular proteins. Catalyzes the removal of unsubstituted N-terminal amino acids from various peptides.</text>
</comment>
<evidence type="ECO:0000256" key="4">
    <source>
        <dbReference type="ARBA" id="ARBA00022438"/>
    </source>
</evidence>
<comment type="caution">
    <text evidence="11">The sequence shown here is derived from an EMBL/GenBank/DDBJ whole genome shotgun (WGS) entry which is preliminary data.</text>
</comment>
<keyword evidence="12" id="KW-1185">Reference proteome</keyword>
<comment type="catalytic activity">
    <reaction evidence="1 8">
        <text>Release of an N-terminal amino acid, Xaa-|-Yaa-, in which Xaa is preferably Leu, but may be other amino acids including Pro although not Arg or Lys, and Yaa may be Pro. Amino acid amides and methyl esters are also readily hydrolyzed, but rates on arylamides are exceedingly low.</text>
        <dbReference type="EC" id="3.4.11.1"/>
    </reaction>
</comment>
<feature type="binding site" evidence="8">
    <location>
        <position position="263"/>
    </location>
    <ligand>
        <name>Mn(2+)</name>
        <dbReference type="ChEBI" id="CHEBI:29035"/>
        <label>1</label>
    </ligand>
</feature>
<dbReference type="InterPro" id="IPR008283">
    <property type="entry name" value="Peptidase_M17_N"/>
</dbReference>
<evidence type="ECO:0000259" key="9">
    <source>
        <dbReference type="Pfam" id="PF00883"/>
    </source>
</evidence>
<feature type="binding site" evidence="8">
    <location>
        <position position="258"/>
    </location>
    <ligand>
        <name>Mn(2+)</name>
        <dbReference type="ChEBI" id="CHEBI:29035"/>
        <label>2</label>
    </ligand>
</feature>
<sequence length="490" mass="52163">MEISSQNTIEKSISCLLFPIAKTDAVKDQLAKAARLAGQGSELLSADFTGAAGEKTTLYGNGLKIHLIGLGEPKNWADLIKPFRSFSHKQAAQLSAATGVWLGGLTSAQALRRAEAAAHGLLLGTYQLGRFRQEPAGQEHPLAQEGAQLMFFGESLSAEEVTAAGQKGLHLAATQMQMMDLVNAPSNYKTPEMLASWALASGEAHGYSVKVLDKAAIQQEGLHALLAVNRGSEVEPRFIIMEYQGQGGNLPKIGLVGKGVTFDTGGVSIKPSTNMHYMKSDMGGAAAVLGTMEAAAKLRLPVHLIGIVPATDNCVDANAIKPGDVIGSYSGKTIEVTDTDAEGRLILADGIAYMLKHYAPDTLIDLATLTGSAVRTFGYHAAALFSSSESLQQQLMALGEAAGERVWPLPLWEVYEEDLKSDTADVRNFSGRPMAGAINAAKFLEFFTHQHPNWAHLDIAGVAFGDNEFSVQKSASGYGLRLLTAFLETF</sequence>
<protein>
    <recommendedName>
        <fullName evidence="8">Probable cytosol aminopeptidase</fullName>
        <ecNumber evidence="8">3.4.11.1</ecNumber>
    </recommendedName>
    <alternativeName>
        <fullName evidence="8">Leucine aminopeptidase</fullName>
        <shortName evidence="8">LAP</shortName>
        <ecNumber evidence="8">3.4.11.10</ecNumber>
    </alternativeName>
    <alternativeName>
        <fullName evidence="8">Leucyl aminopeptidase</fullName>
    </alternativeName>
</protein>
<organism evidence="11 12">
    <name type="scientific">Phaeodactylibacter luteus</name>
    <dbReference type="NCBI Taxonomy" id="1564516"/>
    <lineage>
        <taxon>Bacteria</taxon>
        <taxon>Pseudomonadati</taxon>
        <taxon>Bacteroidota</taxon>
        <taxon>Saprospiria</taxon>
        <taxon>Saprospirales</taxon>
        <taxon>Haliscomenobacteraceae</taxon>
        <taxon>Phaeodactylibacter</taxon>
    </lineage>
</organism>
<evidence type="ECO:0000259" key="10">
    <source>
        <dbReference type="Pfam" id="PF02789"/>
    </source>
</evidence>
<evidence type="ECO:0000313" key="12">
    <source>
        <dbReference type="Proteomes" id="UP000321580"/>
    </source>
</evidence>
<dbReference type="GO" id="GO:0070006">
    <property type="term" value="F:metalloaminopeptidase activity"/>
    <property type="evidence" value="ECO:0007669"/>
    <property type="project" value="InterPro"/>
</dbReference>